<dbReference type="Gene3D" id="3.40.50.1820">
    <property type="entry name" value="alpha/beta hydrolase"/>
    <property type="match status" value="1"/>
</dbReference>
<evidence type="ECO:0000259" key="3">
    <source>
        <dbReference type="Pfam" id="PF07859"/>
    </source>
</evidence>
<dbReference type="GO" id="GO:0016798">
    <property type="term" value="F:hydrolase activity, acting on glycosyl bonds"/>
    <property type="evidence" value="ECO:0007669"/>
    <property type="project" value="UniProtKB-KW"/>
</dbReference>
<dbReference type="EMBL" id="CABN01000029">
    <property type="protein sequence ID" value="CBH99559.1"/>
    <property type="molecule type" value="Genomic_DNA"/>
</dbReference>
<evidence type="ECO:0000256" key="2">
    <source>
        <dbReference type="SAM" id="MobiDB-lite"/>
    </source>
</evidence>
<dbReference type="GO" id="GO:0045493">
    <property type="term" value="P:xylan catabolic process"/>
    <property type="evidence" value="ECO:0007669"/>
    <property type="project" value="UniProtKB-KW"/>
</dbReference>
<dbReference type="InterPro" id="IPR013094">
    <property type="entry name" value="AB_hydrolase_3"/>
</dbReference>
<dbReference type="SUPFAM" id="SSF53474">
    <property type="entry name" value="alpha/beta-Hydrolases"/>
    <property type="match status" value="1"/>
</dbReference>
<keyword evidence="1 4" id="KW-0378">Hydrolase</keyword>
<keyword evidence="4" id="KW-0624">Polysaccharide degradation</keyword>
<name>E6PXA0_9ZZZZ</name>
<keyword evidence="4" id="KW-0326">Glycosidase</keyword>
<proteinExistence type="predicted"/>
<dbReference type="Pfam" id="PF07859">
    <property type="entry name" value="Abhydrolase_3"/>
    <property type="match status" value="1"/>
</dbReference>
<sequence>MPSNLLQLAVRGALTLGLVVAIASAVPLLANPLADSLAAQQHAQKVPRKSAQTPAWLPAPGTITLPLWPSGVPDGRTTPDKPRNPAARPEKNMTKAKDPLVAGKPVIRLGNVSNPTLTLYAAKTNNTGAAILVFPGGGYQILAIDLEGTEVCAWLNSIGVNCILVKYRVPDSGPYPESLSALQDAQRALGMVRLHAAEWKINPQRIGVLGFSAGGHLAAAISTHYSRREYPPVDAADQLSCRPDFAVILYPGYLAIASSDFVFNPSLPVRSRTPPTYLLQTEDDHVAHVESSITYFMALKAAGVPAELHIYTEGVHGYGLRRTNLPVTNWPVSVQRWLHTIGILPANP</sequence>
<organism evidence="4">
    <name type="scientific">mine drainage metagenome</name>
    <dbReference type="NCBI Taxonomy" id="410659"/>
    <lineage>
        <taxon>unclassified sequences</taxon>
        <taxon>metagenomes</taxon>
        <taxon>ecological metagenomes</taxon>
    </lineage>
</organism>
<reference evidence="4" key="1">
    <citation type="submission" date="2009-10" db="EMBL/GenBank/DDBJ databases">
        <title>Diversity of trophic interactions inside an arsenic-rich microbial ecosystem.</title>
        <authorList>
            <person name="Bertin P.N."/>
            <person name="Heinrich-Salmeron A."/>
            <person name="Pelletier E."/>
            <person name="Goulhen-Chollet F."/>
            <person name="Arsene-Ploetze F."/>
            <person name="Gallien S."/>
            <person name="Calteau A."/>
            <person name="Vallenet D."/>
            <person name="Casiot C."/>
            <person name="Chane-Woon-Ming B."/>
            <person name="Giloteaux L."/>
            <person name="Barakat M."/>
            <person name="Bonnefoy V."/>
            <person name="Bruneel O."/>
            <person name="Chandler M."/>
            <person name="Cleiss J."/>
            <person name="Duran R."/>
            <person name="Elbaz-Poulichet F."/>
            <person name="Fonknechten N."/>
            <person name="Lauga B."/>
            <person name="Mornico D."/>
            <person name="Ortet P."/>
            <person name="Schaeffer C."/>
            <person name="Siguier P."/>
            <person name="Alexander Thil Smith A."/>
            <person name="Van Dorsselaer A."/>
            <person name="Weissenbach J."/>
            <person name="Medigue C."/>
            <person name="Le Paslier D."/>
        </authorList>
    </citation>
    <scope>NUCLEOTIDE SEQUENCE</scope>
</reference>
<dbReference type="AlphaFoldDB" id="E6PXA0"/>
<gene>
    <name evidence="4" type="ORF">CARN3_0492</name>
</gene>
<evidence type="ECO:0000256" key="1">
    <source>
        <dbReference type="ARBA" id="ARBA00022801"/>
    </source>
</evidence>
<dbReference type="InterPro" id="IPR050300">
    <property type="entry name" value="GDXG_lipolytic_enzyme"/>
</dbReference>
<feature type="domain" description="Alpha/beta hydrolase fold-3" evidence="3">
    <location>
        <begin position="132"/>
        <end position="253"/>
    </location>
</feature>
<dbReference type="InterPro" id="IPR029058">
    <property type="entry name" value="AB_hydrolase_fold"/>
</dbReference>
<feature type="region of interest" description="Disordered" evidence="2">
    <location>
        <begin position="67"/>
        <end position="97"/>
    </location>
</feature>
<feature type="compositionally biased region" description="Basic and acidic residues" evidence="2">
    <location>
        <begin position="77"/>
        <end position="97"/>
    </location>
</feature>
<dbReference type="PANTHER" id="PTHR48081:SF6">
    <property type="entry name" value="PEPTIDASE S9 PROLYL OLIGOPEPTIDASE CATALYTIC DOMAIN-CONTAINING PROTEIN"/>
    <property type="match status" value="1"/>
</dbReference>
<evidence type="ECO:0000313" key="4">
    <source>
        <dbReference type="EMBL" id="CBH99559.1"/>
    </source>
</evidence>
<protein>
    <submittedName>
        <fullName evidence="4">Xylanase</fullName>
    </submittedName>
</protein>
<comment type="caution">
    <text evidence="4">The sequence shown here is derived from an EMBL/GenBank/DDBJ whole genome shotgun (WGS) entry which is preliminary data.</text>
</comment>
<keyword evidence="4" id="KW-0858">Xylan degradation</keyword>
<accession>E6PXA0</accession>
<keyword evidence="4" id="KW-0119">Carbohydrate metabolism</keyword>
<dbReference type="PANTHER" id="PTHR48081">
    <property type="entry name" value="AB HYDROLASE SUPERFAMILY PROTEIN C4A8.06C"/>
    <property type="match status" value="1"/>
</dbReference>